<dbReference type="InterPro" id="IPR004104">
    <property type="entry name" value="Gfo/Idh/MocA-like_OxRdtase_C"/>
</dbReference>
<evidence type="ECO:0000259" key="3">
    <source>
        <dbReference type="Pfam" id="PF02894"/>
    </source>
</evidence>
<protein>
    <submittedName>
        <fullName evidence="4">Dehydrogenase</fullName>
    </submittedName>
</protein>
<organism evidence="4 5">
    <name type="scientific">Clostridium algifaecis</name>
    <dbReference type="NCBI Taxonomy" id="1472040"/>
    <lineage>
        <taxon>Bacteria</taxon>
        <taxon>Bacillati</taxon>
        <taxon>Bacillota</taxon>
        <taxon>Clostridia</taxon>
        <taxon>Eubacteriales</taxon>
        <taxon>Clostridiaceae</taxon>
        <taxon>Clostridium</taxon>
    </lineage>
</organism>
<dbReference type="RefSeq" id="WP_209703327.1">
    <property type="nucleotide sequence ID" value="NZ_JAGGLM010000031.1"/>
</dbReference>
<dbReference type="Proteomes" id="UP001519307">
    <property type="component" value="Unassembled WGS sequence"/>
</dbReference>
<reference evidence="4 5" key="1">
    <citation type="submission" date="2021-03" db="EMBL/GenBank/DDBJ databases">
        <title>Genomic Encyclopedia of Type Strains, Phase IV (KMG-IV): sequencing the most valuable type-strain genomes for metagenomic binning, comparative biology and taxonomic classification.</title>
        <authorList>
            <person name="Goeker M."/>
        </authorList>
    </citation>
    <scope>NUCLEOTIDE SEQUENCE [LARGE SCALE GENOMIC DNA]</scope>
    <source>
        <strain evidence="4 5">DSM 28783</strain>
    </source>
</reference>
<dbReference type="SUPFAM" id="SSF51735">
    <property type="entry name" value="NAD(P)-binding Rossmann-fold domains"/>
    <property type="match status" value="1"/>
</dbReference>
<dbReference type="SUPFAM" id="SSF55347">
    <property type="entry name" value="Glyceraldehyde-3-phosphate dehydrogenase-like, C-terminal domain"/>
    <property type="match status" value="1"/>
</dbReference>
<dbReference type="PANTHER" id="PTHR43708">
    <property type="entry name" value="CONSERVED EXPRESSED OXIDOREDUCTASE (EUROFUNG)"/>
    <property type="match status" value="1"/>
</dbReference>
<evidence type="ECO:0000313" key="5">
    <source>
        <dbReference type="Proteomes" id="UP001519307"/>
    </source>
</evidence>
<accession>A0ABS4KVN5</accession>
<evidence type="ECO:0000256" key="1">
    <source>
        <dbReference type="ARBA" id="ARBA00010928"/>
    </source>
</evidence>
<dbReference type="Gene3D" id="3.30.360.10">
    <property type="entry name" value="Dihydrodipicolinate Reductase, domain 2"/>
    <property type="match status" value="1"/>
</dbReference>
<name>A0ABS4KVN5_9CLOT</name>
<evidence type="ECO:0000259" key="2">
    <source>
        <dbReference type="Pfam" id="PF01408"/>
    </source>
</evidence>
<dbReference type="Gene3D" id="3.40.50.720">
    <property type="entry name" value="NAD(P)-binding Rossmann-like Domain"/>
    <property type="match status" value="1"/>
</dbReference>
<feature type="domain" description="Gfo/Idh/MocA-like oxidoreductase N-terminal" evidence="2">
    <location>
        <begin position="12"/>
        <end position="143"/>
    </location>
</feature>
<sequence length="392" mass="43671">MLNGERKIERPLRWGMVGGGRTGNVGYKHRLGALRDNTAFQLLAGAFDIDPARGKDFGINLGVDPSRCYPDYKTMFQEEAKRKDGVEVVSIATPNATHYEICKAALNAGLHVICEKPLFFEVGQGEEIKALAEEKGKIVGVTYGFSGSQVLLQMRSMVKNGDLGQIHMIELQYTHGFGCDFKADQTNEGQKWRVNPKISGPSFVLGDLSTHTYYMSQLICPDMKIKQVLCDRQSFVKSRKPLEDNAYCLMRYENGAVGRMWASAVNAGCMNGHRIRIVGSKASIEFSDNQPNELLYEVQGKPIQKLIRAMPYLYDECNADERLGALHAEGLPESWANIYLKFAIAIDAKNRGDKETLKNLVYPDINAGIEGIRWVQNCVKSANAGGIWVDFK</sequence>
<keyword evidence="5" id="KW-1185">Reference proteome</keyword>
<comment type="caution">
    <text evidence="4">The sequence shown here is derived from an EMBL/GenBank/DDBJ whole genome shotgun (WGS) entry which is preliminary data.</text>
</comment>
<dbReference type="InterPro" id="IPR051317">
    <property type="entry name" value="Gfo/Idh/MocA_oxidoreduct"/>
</dbReference>
<dbReference type="Pfam" id="PF01408">
    <property type="entry name" value="GFO_IDH_MocA"/>
    <property type="match status" value="1"/>
</dbReference>
<dbReference type="Pfam" id="PF02894">
    <property type="entry name" value="GFO_IDH_MocA_C"/>
    <property type="match status" value="1"/>
</dbReference>
<dbReference type="EMBL" id="JAGGLM010000031">
    <property type="protein sequence ID" value="MBP2034095.1"/>
    <property type="molecule type" value="Genomic_DNA"/>
</dbReference>
<gene>
    <name evidence="4" type="ORF">J2Z42_002822</name>
</gene>
<feature type="domain" description="Gfo/Idh/MocA-like oxidoreductase C-terminal" evidence="3">
    <location>
        <begin position="155"/>
        <end position="390"/>
    </location>
</feature>
<evidence type="ECO:0000313" key="4">
    <source>
        <dbReference type="EMBL" id="MBP2034095.1"/>
    </source>
</evidence>
<comment type="similarity">
    <text evidence="1">Belongs to the Gfo/Idh/MocA family.</text>
</comment>
<proteinExistence type="inferred from homology"/>
<dbReference type="InterPro" id="IPR036291">
    <property type="entry name" value="NAD(P)-bd_dom_sf"/>
</dbReference>
<dbReference type="InterPro" id="IPR000683">
    <property type="entry name" value="Gfo/Idh/MocA-like_OxRdtase_N"/>
</dbReference>
<dbReference type="PANTHER" id="PTHR43708:SF3">
    <property type="entry name" value="OXIDOREDUCTASE"/>
    <property type="match status" value="1"/>
</dbReference>